<gene>
    <name evidence="6" type="ordered locus">CAALFM_C703990CA</name>
    <name evidence="5" type="ordered locus">orf19.7182</name>
</gene>
<dbReference type="RefSeq" id="XP_715231.1">
    <property type="nucleotide sequence ID" value="XM_710138.1"/>
</dbReference>
<feature type="coiled-coil region" evidence="2">
    <location>
        <begin position="61"/>
        <end position="101"/>
    </location>
</feature>
<feature type="domain" description="THUMP" evidence="4">
    <location>
        <begin position="133"/>
        <end position="246"/>
    </location>
</feature>
<dbReference type="GO" id="GO:0006400">
    <property type="term" value="P:tRNA modification"/>
    <property type="evidence" value="ECO:0000318"/>
    <property type="project" value="GO_Central"/>
</dbReference>
<name>A0A1D8PRG9_CANAL</name>
<dbReference type="InParanoid" id="A0A1D8PRG9"/>
<keyword evidence="2" id="KW-0175">Coiled coil</keyword>
<dbReference type="FunCoup" id="A0A1D8PRG9">
    <property type="interactions" value="922"/>
</dbReference>
<dbReference type="STRING" id="237561.A0A1D8PRG9"/>
<protein>
    <submittedName>
        <fullName evidence="6">tRNA acetyltransferase</fullName>
    </submittedName>
</protein>
<dbReference type="GeneID" id="3643115"/>
<keyword evidence="1" id="KW-0694">RNA-binding</keyword>
<dbReference type="InterPro" id="IPR004114">
    <property type="entry name" value="THUMP_dom"/>
</dbReference>
<dbReference type="SMART" id="SM00981">
    <property type="entry name" value="THUMP"/>
    <property type="match status" value="1"/>
</dbReference>
<dbReference type="InterPro" id="IPR040183">
    <property type="entry name" value="THUMPD1-like"/>
</dbReference>
<dbReference type="VEuPathDB" id="FungiDB:C7_03990C_A"/>
<dbReference type="GO" id="GO:0051391">
    <property type="term" value="P:tRNA acetylation"/>
    <property type="evidence" value="ECO:0007669"/>
    <property type="project" value="EnsemblFungi"/>
</dbReference>
<proteinExistence type="predicted"/>
<evidence type="ECO:0000256" key="3">
    <source>
        <dbReference type="SAM" id="MobiDB-lite"/>
    </source>
</evidence>
<reference evidence="6 7" key="3">
    <citation type="journal article" date="2013" name="Genome Biol.">
        <title>Assembly of a phased diploid Candida albicans genome facilitates allele-specific measurements and provides a simple model for repeat and indel structure.</title>
        <authorList>
            <person name="Muzzey D."/>
            <person name="Schwartz K."/>
            <person name="Weissman J.S."/>
            <person name="Sherlock G."/>
        </authorList>
    </citation>
    <scope>NUCLEOTIDE SEQUENCE [LARGE SCALE GENOMIC DNA]</scope>
    <source>
        <strain evidence="7">SC5314 / ATCC MYA-2876</strain>
    </source>
</reference>
<dbReference type="CDD" id="cd11717">
    <property type="entry name" value="THUMP_THUMPD1_like"/>
    <property type="match status" value="1"/>
</dbReference>
<keyword evidence="7" id="KW-1185">Reference proteome</keyword>
<dbReference type="Gene3D" id="3.30.2300.10">
    <property type="entry name" value="THUMP superfamily"/>
    <property type="match status" value="1"/>
</dbReference>
<accession>A0A1D8PRG9</accession>
<dbReference type="OMA" id="MNEKACV"/>
<dbReference type="PROSITE" id="PS51165">
    <property type="entry name" value="THUMP"/>
    <property type="match status" value="1"/>
</dbReference>
<dbReference type="FunFam" id="3.30.2300.10:FF:000001">
    <property type="entry name" value="THUMP domain-containing protein 1"/>
    <property type="match status" value="1"/>
</dbReference>
<sequence length="268" mass="30924">MGKRKAADSNNPPKKKFKNVSKLLDPNTSGIYVSCARRKEANCRQELLNLLSEKVPEYFDLENVEDDEDETQIDKKELSIEDKIKQELQELEESKNSKKELLQPVDVDLECLVFIKTKKPIDPEVLVEKLCKECYESGQKTTRYTQKLVPIMDSCSSTGDDPLEKVRQLARKVLARHFHQEKDQKPVKFAVQVSRRNFNVLKSDVIIKTIAECVGNSHGHSVDLKNYDKLIIVECYKNNIGMGVANNFLKYSKYNLQQIFDKHQEDNN</sequence>
<dbReference type="AlphaFoldDB" id="A0A1D8PRG9"/>
<feature type="region of interest" description="Disordered" evidence="3">
    <location>
        <begin position="1"/>
        <end position="21"/>
    </location>
</feature>
<dbReference type="CGD" id="CAL0000185454">
    <property type="gene designation" value="orf19.7182"/>
</dbReference>
<dbReference type="OrthoDB" id="367221at2759"/>
<dbReference type="PANTHER" id="PTHR13452">
    <property type="entry name" value="THUMP DOMAIN CONTAINING PROTEIN 1-RELATED"/>
    <property type="match status" value="1"/>
</dbReference>
<evidence type="ECO:0000313" key="5">
    <source>
        <dbReference type="CGD" id="CAL0000185454"/>
    </source>
</evidence>
<evidence type="ECO:0000313" key="7">
    <source>
        <dbReference type="Proteomes" id="UP000000559"/>
    </source>
</evidence>
<dbReference type="Pfam" id="PF02926">
    <property type="entry name" value="THUMP"/>
    <property type="match status" value="1"/>
</dbReference>
<reference evidence="6 7" key="1">
    <citation type="journal article" date="2004" name="Proc. Natl. Acad. Sci. U.S.A.">
        <title>The diploid genome sequence of Candida albicans.</title>
        <authorList>
            <person name="Jones T."/>
            <person name="Federspiel N.A."/>
            <person name="Chibana H."/>
            <person name="Dungan J."/>
            <person name="Kalman S."/>
            <person name="Magee B.B."/>
            <person name="Newport G."/>
            <person name="Thorstenson Y.R."/>
            <person name="Agabian N."/>
            <person name="Magee P.T."/>
            <person name="Davis R.W."/>
            <person name="Scherer S."/>
        </authorList>
    </citation>
    <scope>NUCLEOTIDE SEQUENCE [LARGE SCALE GENOMIC DNA]</scope>
    <source>
        <strain evidence="7">SC5314 / ATCC MYA-2876</strain>
    </source>
</reference>
<reference evidence="6 7" key="2">
    <citation type="journal article" date="2007" name="Genome Biol.">
        <title>Assembly of the Candida albicans genome into sixteen supercontigs aligned on the eight chromosomes.</title>
        <authorList>
            <person name="van het Hoog M."/>
            <person name="Rast T.J."/>
            <person name="Martchenko M."/>
            <person name="Grindle S."/>
            <person name="Dignard D."/>
            <person name="Hogues H."/>
            <person name="Cuomo C."/>
            <person name="Berriman M."/>
            <person name="Scherer S."/>
            <person name="Magee B.B."/>
            <person name="Whiteway M."/>
            <person name="Chibana H."/>
            <person name="Nantel A."/>
            <person name="Magee P.T."/>
        </authorList>
    </citation>
    <scope>GENOME REANNOTATION</scope>
    <source>
        <strain evidence="7">SC5314 / ATCC MYA-2876</strain>
    </source>
</reference>
<dbReference type="EMBL" id="CP017629">
    <property type="protein sequence ID" value="AOW30737.1"/>
    <property type="molecule type" value="Genomic_DNA"/>
</dbReference>
<dbReference type="eggNOG" id="KOG3943">
    <property type="taxonomic scope" value="Eukaryota"/>
</dbReference>
<evidence type="ECO:0000256" key="1">
    <source>
        <dbReference type="PROSITE-ProRule" id="PRU00529"/>
    </source>
</evidence>
<dbReference type="SMR" id="A0A1D8PRG9"/>
<organism evidence="6 7">
    <name type="scientific">Candida albicans (strain SC5314 / ATCC MYA-2876)</name>
    <name type="common">Yeast</name>
    <dbReference type="NCBI Taxonomy" id="237561"/>
    <lineage>
        <taxon>Eukaryota</taxon>
        <taxon>Fungi</taxon>
        <taxon>Dikarya</taxon>
        <taxon>Ascomycota</taxon>
        <taxon>Saccharomycotina</taxon>
        <taxon>Pichiomycetes</taxon>
        <taxon>Debaryomycetaceae</taxon>
        <taxon>Candida/Lodderomyces clade</taxon>
        <taxon>Candida</taxon>
    </lineage>
</organism>
<dbReference type="GO" id="GO:0180014">
    <property type="term" value="F:protein-tRNA adaptor activity"/>
    <property type="evidence" value="ECO:0007669"/>
    <property type="project" value="EnsemblFungi"/>
</dbReference>
<dbReference type="PANTHER" id="PTHR13452:SF10">
    <property type="entry name" value="THUMP DOMAIN-CONTAINING PROTEIN 1"/>
    <property type="match status" value="1"/>
</dbReference>
<dbReference type="Proteomes" id="UP000000559">
    <property type="component" value="Chromosome 7"/>
</dbReference>
<evidence type="ECO:0000313" key="6">
    <source>
        <dbReference type="EMBL" id="AOW30737.1"/>
    </source>
</evidence>
<dbReference type="GO" id="GO:0003723">
    <property type="term" value="F:RNA binding"/>
    <property type="evidence" value="ECO:0000318"/>
    <property type="project" value="GO_Central"/>
</dbReference>
<dbReference type="SUPFAM" id="SSF143437">
    <property type="entry name" value="THUMP domain-like"/>
    <property type="match status" value="1"/>
</dbReference>
<dbReference type="KEGG" id="cal:CAALFM_C703990CA"/>
<evidence type="ECO:0000259" key="4">
    <source>
        <dbReference type="PROSITE" id="PS51165"/>
    </source>
</evidence>
<evidence type="ECO:0000256" key="2">
    <source>
        <dbReference type="SAM" id="Coils"/>
    </source>
</evidence>